<feature type="compositionally biased region" description="Polar residues" evidence="1">
    <location>
        <begin position="58"/>
        <end position="68"/>
    </location>
</feature>
<organism evidence="2 3">
    <name type="scientific">Ficus carica</name>
    <name type="common">Common fig</name>
    <dbReference type="NCBI Taxonomy" id="3494"/>
    <lineage>
        <taxon>Eukaryota</taxon>
        <taxon>Viridiplantae</taxon>
        <taxon>Streptophyta</taxon>
        <taxon>Embryophyta</taxon>
        <taxon>Tracheophyta</taxon>
        <taxon>Spermatophyta</taxon>
        <taxon>Magnoliopsida</taxon>
        <taxon>eudicotyledons</taxon>
        <taxon>Gunneridae</taxon>
        <taxon>Pentapetalae</taxon>
        <taxon>rosids</taxon>
        <taxon>fabids</taxon>
        <taxon>Rosales</taxon>
        <taxon>Moraceae</taxon>
        <taxon>Ficeae</taxon>
        <taxon>Ficus</taxon>
    </lineage>
</organism>
<dbReference type="AlphaFoldDB" id="A0AA88A8P5"/>
<evidence type="ECO:0000256" key="1">
    <source>
        <dbReference type="SAM" id="MobiDB-lite"/>
    </source>
</evidence>
<sequence>MSDISDSENISLSESVDAAGSTASTSSTRSSSAREATGPKDQTPDHLLGISDILSRSDPVTPTSQEQTGAARLEEILRAGPSTVPDRQFVEELGGAAQARPAPVVDLTADGGGSSKRTAS</sequence>
<protein>
    <submittedName>
        <fullName evidence="2">Uncharacterized protein</fullName>
    </submittedName>
</protein>
<feature type="region of interest" description="Disordered" evidence="1">
    <location>
        <begin position="1"/>
        <end position="120"/>
    </location>
</feature>
<feature type="compositionally biased region" description="Low complexity" evidence="1">
    <location>
        <begin position="18"/>
        <end position="36"/>
    </location>
</feature>
<accession>A0AA88A8P5</accession>
<reference evidence="2" key="1">
    <citation type="submission" date="2023-07" db="EMBL/GenBank/DDBJ databases">
        <title>draft genome sequence of fig (Ficus carica).</title>
        <authorList>
            <person name="Takahashi T."/>
            <person name="Nishimura K."/>
        </authorList>
    </citation>
    <scope>NUCLEOTIDE SEQUENCE</scope>
</reference>
<evidence type="ECO:0000313" key="3">
    <source>
        <dbReference type="Proteomes" id="UP001187192"/>
    </source>
</evidence>
<evidence type="ECO:0000313" key="2">
    <source>
        <dbReference type="EMBL" id="GMN47959.1"/>
    </source>
</evidence>
<keyword evidence="3" id="KW-1185">Reference proteome</keyword>
<comment type="caution">
    <text evidence="2">The sequence shown here is derived from an EMBL/GenBank/DDBJ whole genome shotgun (WGS) entry which is preliminary data.</text>
</comment>
<proteinExistence type="predicted"/>
<dbReference type="Proteomes" id="UP001187192">
    <property type="component" value="Unassembled WGS sequence"/>
</dbReference>
<gene>
    <name evidence="2" type="ORF">TIFTF001_017139</name>
</gene>
<name>A0AA88A8P5_FICCA</name>
<dbReference type="EMBL" id="BTGU01000027">
    <property type="protein sequence ID" value="GMN47959.1"/>
    <property type="molecule type" value="Genomic_DNA"/>
</dbReference>